<comment type="caution">
    <text evidence="1">The sequence shown here is derived from an EMBL/GenBank/DDBJ whole genome shotgun (WGS) entry which is preliminary data.</text>
</comment>
<dbReference type="RefSeq" id="WP_037558410.1">
    <property type="nucleotide sequence ID" value="NZ_CP130489.1"/>
</dbReference>
<protein>
    <submittedName>
        <fullName evidence="1">Phage gp6-like head-tail connector protein</fullName>
    </submittedName>
</protein>
<dbReference type="GeneID" id="74186239"/>
<reference evidence="1 2" key="1">
    <citation type="journal article" date="2016" name="Front. Microbiol.">
        <title>Comprehensive Phylogenetic Analysis of Bovine Non-aureus Staphylococci Species Based on Whole-Genome Sequencing.</title>
        <authorList>
            <person name="Naushad S."/>
            <person name="Barkema H.W."/>
            <person name="Luby C."/>
            <person name="Condas L.A."/>
            <person name="Nobrega D.B."/>
            <person name="Carson D.A."/>
            <person name="De Buck J."/>
        </authorList>
    </citation>
    <scope>NUCLEOTIDE SEQUENCE [LARGE SCALE GENOMIC DNA]</scope>
    <source>
        <strain evidence="1 2">SNUC 761</strain>
    </source>
</reference>
<name>A0A2T4KG14_9STAP</name>
<accession>A0A2T4KG14</accession>
<dbReference type="EMBL" id="PYZL01000065">
    <property type="protein sequence ID" value="PTE71869.1"/>
    <property type="molecule type" value="Genomic_DNA"/>
</dbReference>
<dbReference type="NCBIfam" id="TIGR01560">
    <property type="entry name" value="put_DNA_pack"/>
    <property type="match status" value="1"/>
</dbReference>
<evidence type="ECO:0000313" key="2">
    <source>
        <dbReference type="Proteomes" id="UP000242547"/>
    </source>
</evidence>
<dbReference type="Proteomes" id="UP000242547">
    <property type="component" value="Unassembled WGS sequence"/>
</dbReference>
<dbReference type="CDD" id="cd08054">
    <property type="entry name" value="gp6"/>
    <property type="match status" value="1"/>
</dbReference>
<sequence>MILSIEDARNALRVDGDFNDDIIIPLVEAIPNYLYITTGRDWLDEPVQPLAQTTAKFILQLWFDPQTQDSERLKRTIDSLLGALHALGSEYDG</sequence>
<evidence type="ECO:0000313" key="1">
    <source>
        <dbReference type="EMBL" id="PTE71869.1"/>
    </source>
</evidence>
<dbReference type="InterPro" id="IPR006450">
    <property type="entry name" value="Phage_HK97_gp6-like"/>
</dbReference>
<organism evidence="1 2">
    <name type="scientific">Staphylococcus devriesei</name>
    <dbReference type="NCBI Taxonomy" id="586733"/>
    <lineage>
        <taxon>Bacteria</taxon>
        <taxon>Bacillati</taxon>
        <taxon>Bacillota</taxon>
        <taxon>Bacilli</taxon>
        <taxon>Bacillales</taxon>
        <taxon>Staphylococcaceae</taxon>
        <taxon>Staphylococcus</taxon>
    </lineage>
</organism>
<dbReference type="AlphaFoldDB" id="A0A2T4KG14"/>
<gene>
    <name evidence="1" type="ORF">BUY44_08900</name>
</gene>
<proteinExistence type="predicted"/>